<keyword evidence="2" id="KW-1133">Transmembrane helix</keyword>
<dbReference type="Proteomes" id="UP000503349">
    <property type="component" value="Chromosome 17"/>
</dbReference>
<keyword evidence="4" id="KW-0430">Lectin</keyword>
<keyword evidence="3" id="KW-0732">Signal</keyword>
<accession>A0A6G1QHM3</accession>
<sequence>MMLHSVMAYMCLLCGISVLFIRETGSSNSTIEPTTQLNTSHVLYNRRETQDATQKPAEIIVATAAGTTLSPTVEEANLSKKSNSSDVSPVGLVVANTTEVTGSSLGPQLLHTPTTTDEAQPFHSSMMSSTAKPTEYHKPLTNSSETTAPATTFAGVSTSSAASLATTAALSSLQPPAITEPEATSSNTSSENFTQAPHLTQNISSPPVSTTAKQTINITSEAAPVFDPTSLPATVTVNATSTTEISSTSQLVSVTQSHSSAPQFTETTSSPSTTKSPTTSVSTDSTLSTTAFSTSAAGILIPHDPKRLPVSTTNSVTPTQAVPCEVSNRPATTEVKPCSTRGIVRYCLIVIASLAALATIFIISTIILCTKLSARKYKVKKRQQGTEMMCISSLLPERNYTYTRQRNPVSNGVLVIPTGGDSDEDGGDNLTLSSFLPENERNV</sequence>
<dbReference type="InterPro" id="IPR008608">
    <property type="entry name" value="Ectropic_vir_integratn_site_2A"/>
</dbReference>
<dbReference type="PANTHER" id="PTHR17384">
    <property type="entry name" value="P-SELECTIN GLYCOPROTEIN LIGAND-1"/>
    <property type="match status" value="1"/>
</dbReference>
<proteinExistence type="predicted"/>
<keyword evidence="5" id="KW-1185">Reference proteome</keyword>
<dbReference type="AlphaFoldDB" id="A0A6G1QHM3"/>
<feature type="chain" id="PRO_5026178329" evidence="3">
    <location>
        <begin position="27"/>
        <end position="443"/>
    </location>
</feature>
<dbReference type="Pfam" id="PF05399">
    <property type="entry name" value="EVI2A"/>
    <property type="match status" value="1"/>
</dbReference>
<feature type="region of interest" description="Disordered" evidence="1">
    <location>
        <begin position="246"/>
        <end position="285"/>
    </location>
</feature>
<evidence type="ECO:0000313" key="4">
    <source>
        <dbReference type="EMBL" id="KAF3702055.1"/>
    </source>
</evidence>
<dbReference type="GO" id="GO:0030246">
    <property type="term" value="F:carbohydrate binding"/>
    <property type="evidence" value="ECO:0007669"/>
    <property type="project" value="UniProtKB-KW"/>
</dbReference>
<reference evidence="5" key="2">
    <citation type="submission" date="2019-02" db="EMBL/GenBank/DDBJ databases">
        <title>Opniocepnalus argus Var Kimnra genome.</title>
        <authorList>
            <person name="Zhou C."/>
            <person name="Xiao S."/>
        </authorList>
    </citation>
    <scope>NUCLEOTIDE SEQUENCE [LARGE SCALE GENOMIC DNA]</scope>
</reference>
<dbReference type="InterPro" id="IPR026195">
    <property type="entry name" value="PSGL-1"/>
</dbReference>
<evidence type="ECO:0000313" key="5">
    <source>
        <dbReference type="Proteomes" id="UP000503349"/>
    </source>
</evidence>
<feature type="region of interest" description="Disordered" evidence="1">
    <location>
        <begin position="172"/>
        <end position="193"/>
    </location>
</feature>
<feature type="compositionally biased region" description="Polar residues" evidence="1">
    <location>
        <begin position="182"/>
        <end position="193"/>
    </location>
</feature>
<feature type="region of interest" description="Disordered" evidence="1">
    <location>
        <begin position="103"/>
        <end position="147"/>
    </location>
</feature>
<feature type="transmembrane region" description="Helical" evidence="2">
    <location>
        <begin position="343"/>
        <end position="370"/>
    </location>
</feature>
<organism evidence="4 5">
    <name type="scientific">Channa argus</name>
    <name type="common">Northern snakehead</name>
    <name type="synonym">Ophicephalus argus</name>
    <dbReference type="NCBI Taxonomy" id="215402"/>
    <lineage>
        <taxon>Eukaryota</taxon>
        <taxon>Metazoa</taxon>
        <taxon>Chordata</taxon>
        <taxon>Craniata</taxon>
        <taxon>Vertebrata</taxon>
        <taxon>Euteleostomi</taxon>
        <taxon>Actinopterygii</taxon>
        <taxon>Neopterygii</taxon>
        <taxon>Teleostei</taxon>
        <taxon>Neoteleostei</taxon>
        <taxon>Acanthomorphata</taxon>
        <taxon>Anabantaria</taxon>
        <taxon>Anabantiformes</taxon>
        <taxon>Channoidei</taxon>
        <taxon>Channidae</taxon>
        <taxon>Channa</taxon>
    </lineage>
</organism>
<dbReference type="EMBL" id="CM015728">
    <property type="protein sequence ID" value="KAF3702055.1"/>
    <property type="molecule type" value="Genomic_DNA"/>
</dbReference>
<feature type="signal peptide" evidence="3">
    <location>
        <begin position="1"/>
        <end position="26"/>
    </location>
</feature>
<protein>
    <submittedName>
        <fullName evidence="4">P-selectin glycoprotein ligand 1</fullName>
    </submittedName>
</protein>
<name>A0A6G1QHM3_CHAAH</name>
<dbReference type="PANTHER" id="PTHR17384:SF7">
    <property type="entry name" value="P-SELECTIN GLYCOPROTEIN LIGAND 1"/>
    <property type="match status" value="1"/>
</dbReference>
<evidence type="ECO:0000256" key="3">
    <source>
        <dbReference type="SAM" id="SignalP"/>
    </source>
</evidence>
<feature type="compositionally biased region" description="Polar residues" evidence="1">
    <location>
        <begin position="103"/>
        <end position="132"/>
    </location>
</feature>
<dbReference type="GO" id="GO:0005886">
    <property type="term" value="C:plasma membrane"/>
    <property type="evidence" value="ECO:0007669"/>
    <property type="project" value="TreeGrafter"/>
</dbReference>
<keyword evidence="2" id="KW-0812">Transmembrane</keyword>
<evidence type="ECO:0000256" key="1">
    <source>
        <dbReference type="SAM" id="MobiDB-lite"/>
    </source>
</evidence>
<gene>
    <name evidence="4" type="ORF">EXN66_Car017743</name>
</gene>
<evidence type="ECO:0000256" key="2">
    <source>
        <dbReference type="SAM" id="Phobius"/>
    </source>
</evidence>
<keyword evidence="2" id="KW-0472">Membrane</keyword>
<reference evidence="4 5" key="1">
    <citation type="submission" date="2019-02" db="EMBL/GenBank/DDBJ databases">
        <title>Opniocepnalus argus genome.</title>
        <authorList>
            <person name="Zhou C."/>
            <person name="Xiao S."/>
        </authorList>
    </citation>
    <scope>NUCLEOTIDE SEQUENCE [LARGE SCALE GENOMIC DNA]</scope>
    <source>
        <strain evidence="4">OARG1902GOOAL</strain>
        <tissue evidence="4">Muscle</tissue>
    </source>
</reference>
<dbReference type="GO" id="GO:0050901">
    <property type="term" value="P:leukocyte tethering or rolling"/>
    <property type="evidence" value="ECO:0007669"/>
    <property type="project" value="TreeGrafter"/>
</dbReference>